<evidence type="ECO:0000313" key="3">
    <source>
        <dbReference type="Proteomes" id="UP001431783"/>
    </source>
</evidence>
<reference evidence="2 3" key="1">
    <citation type="submission" date="2023-03" db="EMBL/GenBank/DDBJ databases">
        <title>Genome insight into feeding habits of ladybird beetles.</title>
        <authorList>
            <person name="Li H.-S."/>
            <person name="Huang Y.-H."/>
            <person name="Pang H."/>
        </authorList>
    </citation>
    <scope>NUCLEOTIDE SEQUENCE [LARGE SCALE GENOMIC DNA]</scope>
    <source>
        <strain evidence="2">SYSU_2023b</strain>
        <tissue evidence="2">Whole body</tissue>
    </source>
</reference>
<dbReference type="EMBL" id="JARQZJ010000004">
    <property type="protein sequence ID" value="KAK9870949.1"/>
    <property type="molecule type" value="Genomic_DNA"/>
</dbReference>
<protein>
    <submittedName>
        <fullName evidence="2">Uncharacterized protein</fullName>
    </submittedName>
</protein>
<accession>A0AAW1TKG5</accession>
<feature type="compositionally biased region" description="Basic and acidic residues" evidence="1">
    <location>
        <begin position="378"/>
        <end position="387"/>
    </location>
</feature>
<name>A0AAW1TKG5_9CUCU</name>
<evidence type="ECO:0000256" key="1">
    <source>
        <dbReference type="SAM" id="MobiDB-lite"/>
    </source>
</evidence>
<comment type="caution">
    <text evidence="2">The sequence shown here is derived from an EMBL/GenBank/DDBJ whole genome shotgun (WGS) entry which is preliminary data.</text>
</comment>
<dbReference type="AlphaFoldDB" id="A0AAW1TKG5"/>
<feature type="compositionally biased region" description="Polar residues" evidence="1">
    <location>
        <begin position="366"/>
        <end position="377"/>
    </location>
</feature>
<gene>
    <name evidence="2" type="ORF">WA026_009910</name>
</gene>
<dbReference type="Proteomes" id="UP001431783">
    <property type="component" value="Unassembled WGS sequence"/>
</dbReference>
<proteinExistence type="predicted"/>
<keyword evidence="3" id="KW-1185">Reference proteome</keyword>
<organism evidence="2 3">
    <name type="scientific">Henosepilachna vigintioctopunctata</name>
    <dbReference type="NCBI Taxonomy" id="420089"/>
    <lineage>
        <taxon>Eukaryota</taxon>
        <taxon>Metazoa</taxon>
        <taxon>Ecdysozoa</taxon>
        <taxon>Arthropoda</taxon>
        <taxon>Hexapoda</taxon>
        <taxon>Insecta</taxon>
        <taxon>Pterygota</taxon>
        <taxon>Neoptera</taxon>
        <taxon>Endopterygota</taxon>
        <taxon>Coleoptera</taxon>
        <taxon>Polyphaga</taxon>
        <taxon>Cucujiformia</taxon>
        <taxon>Coccinelloidea</taxon>
        <taxon>Coccinellidae</taxon>
        <taxon>Epilachninae</taxon>
        <taxon>Epilachnini</taxon>
        <taxon>Henosepilachna</taxon>
    </lineage>
</organism>
<sequence length="387" mass="44678">MLNKNKCERKISHSKEERPSFQSRIWWAKLFKELEDEASIPPEKRLEILERLFPGHVLRNIVDVIDLDENAKKKIKGVITTKFPCEGPLTDPPLYNKIYIPKGEKEVSTSSYSFSSTVSSSSKDRTPLSRVGKNNPYLKFFRTRHDRASIWRPMPPLSLTDMNLEQRAEAITERIAEQFVKWLHQMGGESPSNLTVATIISMFEIGFNTHAAKSLSVRLKELPTVTDLMAKKRNVPQMAKRASLLRQIHRDIEANKQKPRRIAFGKYLPSYMQKVPNKEDIAKKWLECQNVPTNLKTMQTVWEGITHLRSTRAYCEWLVNHPEITPPEFLVENNMLDLQTLHAQRPSLEEDDLGVEELISGPSEMTIKNFSQPNVTKSTHEMTEEKQ</sequence>
<feature type="region of interest" description="Disordered" evidence="1">
    <location>
        <begin position="366"/>
        <end position="387"/>
    </location>
</feature>
<evidence type="ECO:0000313" key="2">
    <source>
        <dbReference type="EMBL" id="KAK9870949.1"/>
    </source>
</evidence>